<dbReference type="PROSITE" id="PS01149">
    <property type="entry name" value="PSI_RSU"/>
    <property type="match status" value="1"/>
</dbReference>
<evidence type="ECO:0000256" key="3">
    <source>
        <dbReference type="ARBA" id="ARBA00023235"/>
    </source>
</evidence>
<evidence type="ECO:0000259" key="8">
    <source>
        <dbReference type="Pfam" id="PF00849"/>
    </source>
</evidence>
<comment type="function">
    <text evidence="5">Responsible for synthesis of pseudouridine from uracil-516 in 16S ribosomal RNA.</text>
</comment>
<evidence type="ECO:0000256" key="5">
    <source>
        <dbReference type="ARBA" id="ARBA00037590"/>
    </source>
</evidence>
<evidence type="ECO:0000256" key="2">
    <source>
        <dbReference type="ARBA" id="ARBA00022884"/>
    </source>
</evidence>
<dbReference type="EC" id="5.4.99.-" evidence="7"/>
<organism evidence="9 10">
    <name type="scientific">Pseudothauera lacus</name>
    <dbReference type="NCBI Taxonomy" id="2136175"/>
    <lineage>
        <taxon>Bacteria</taxon>
        <taxon>Pseudomonadati</taxon>
        <taxon>Pseudomonadota</taxon>
        <taxon>Betaproteobacteria</taxon>
        <taxon>Rhodocyclales</taxon>
        <taxon>Zoogloeaceae</taxon>
        <taxon>Pseudothauera</taxon>
    </lineage>
</organism>
<evidence type="ECO:0000256" key="1">
    <source>
        <dbReference type="ARBA" id="ARBA00008348"/>
    </source>
</evidence>
<gene>
    <name evidence="9" type="ORF">C8261_02045</name>
</gene>
<comment type="similarity">
    <text evidence="1 7">Belongs to the pseudouridine synthase RsuA family.</text>
</comment>
<keyword evidence="3 7" id="KW-0413">Isomerase</keyword>
<comment type="catalytic activity">
    <reaction evidence="4">
        <text>uridine(516) in 16S rRNA = pseudouridine(516) in 16S rRNA</text>
        <dbReference type="Rhea" id="RHEA:38867"/>
        <dbReference type="Rhea" id="RHEA-COMP:10089"/>
        <dbReference type="Rhea" id="RHEA-COMP:10090"/>
        <dbReference type="ChEBI" id="CHEBI:65314"/>
        <dbReference type="ChEBI" id="CHEBI:65315"/>
        <dbReference type="EC" id="5.4.99.19"/>
    </reaction>
</comment>
<dbReference type="InterPro" id="IPR006145">
    <property type="entry name" value="PsdUridine_synth_RsuA/RluA"/>
</dbReference>
<evidence type="ECO:0000256" key="7">
    <source>
        <dbReference type="RuleBase" id="RU003887"/>
    </source>
</evidence>
<sequence>MKLERLLQSQGFGSRKECRALIRAERVSVAGDIIDDPFAEVVPENLEFSVNGETWRYRPQVYLVLHKPTDHECSHKPQFHPSVFSLLPAALVTRGVQAVGRLDHDSTGLLLFSDDGQFIHFWSSGKKRVPKVYEVICAETVTAEQVAALLRGVQLHDEPLPIAAAACEQTGERALRLTVTEGKYHQVKRMVAAAGNHVERLHRSRIGGFTLPADLAPGQWRWLEEADLTQLANYPPQA</sequence>
<keyword evidence="10" id="KW-1185">Reference proteome</keyword>
<dbReference type="InterPro" id="IPR018496">
    <property type="entry name" value="PsdUridine_synth_RsuA/RluB_CS"/>
</dbReference>
<feature type="domain" description="Pseudouridine synthase RsuA/RluA-like" evidence="8">
    <location>
        <begin position="62"/>
        <end position="193"/>
    </location>
</feature>
<protein>
    <recommendedName>
        <fullName evidence="7">Pseudouridine synthase</fullName>
        <ecNumber evidence="7">5.4.99.-</ecNumber>
    </recommendedName>
</protein>
<dbReference type="AlphaFoldDB" id="A0A2T4IIA2"/>
<name>A0A2T4IIA2_9RHOO</name>
<evidence type="ECO:0000313" key="9">
    <source>
        <dbReference type="EMBL" id="PTD97490.1"/>
    </source>
</evidence>
<dbReference type="SUPFAM" id="SSF55120">
    <property type="entry name" value="Pseudouridine synthase"/>
    <property type="match status" value="1"/>
</dbReference>
<dbReference type="NCBIfam" id="TIGR00093">
    <property type="entry name" value="pseudouridine synthase"/>
    <property type="match status" value="1"/>
</dbReference>
<dbReference type="FunFam" id="3.30.70.1560:FF:000001">
    <property type="entry name" value="Pseudouridine synthase"/>
    <property type="match status" value="1"/>
</dbReference>
<dbReference type="GO" id="GO:0003723">
    <property type="term" value="F:RNA binding"/>
    <property type="evidence" value="ECO:0007669"/>
    <property type="project" value="UniProtKB-KW"/>
</dbReference>
<accession>A0A2T4IIA2</accession>
<reference evidence="9 10" key="2">
    <citation type="submission" date="2018-04" db="EMBL/GenBank/DDBJ databases">
        <title>Thauera lacus sp. nov., isolated from an saline lake in Inner Mongolia, China.</title>
        <authorList>
            <person name="Liang Q.-Y."/>
        </authorList>
    </citation>
    <scope>NUCLEOTIDE SEQUENCE [LARGE SCALE GENOMIC DNA]</scope>
    <source>
        <strain evidence="9 10">D20</strain>
    </source>
</reference>
<dbReference type="InterPro" id="IPR020103">
    <property type="entry name" value="PsdUridine_synth_cat_dom_sf"/>
</dbReference>
<dbReference type="Gene3D" id="3.30.70.1560">
    <property type="entry name" value="Alpha-L RNA-binding motif"/>
    <property type="match status" value="1"/>
</dbReference>
<keyword evidence="2 6" id="KW-0694">RNA-binding</keyword>
<dbReference type="InterPro" id="IPR020094">
    <property type="entry name" value="TruA/RsuA/RluB/E/F_N"/>
</dbReference>
<dbReference type="EMBL" id="PZKC01000002">
    <property type="protein sequence ID" value="PTD97490.1"/>
    <property type="molecule type" value="Genomic_DNA"/>
</dbReference>
<dbReference type="PROSITE" id="PS50889">
    <property type="entry name" value="S4"/>
    <property type="match status" value="1"/>
</dbReference>
<dbReference type="CDD" id="cd02553">
    <property type="entry name" value="PseudoU_synth_RsuA"/>
    <property type="match status" value="1"/>
</dbReference>
<evidence type="ECO:0000256" key="6">
    <source>
        <dbReference type="PROSITE-ProRule" id="PRU00182"/>
    </source>
</evidence>
<dbReference type="GO" id="GO:0000455">
    <property type="term" value="P:enzyme-directed rRNA pseudouridine synthesis"/>
    <property type="evidence" value="ECO:0007669"/>
    <property type="project" value="UniProtKB-ARBA"/>
</dbReference>
<evidence type="ECO:0000313" key="10">
    <source>
        <dbReference type="Proteomes" id="UP000241193"/>
    </source>
</evidence>
<dbReference type="CDD" id="cd00165">
    <property type="entry name" value="S4"/>
    <property type="match status" value="1"/>
</dbReference>
<dbReference type="Gene3D" id="3.30.70.580">
    <property type="entry name" value="Pseudouridine synthase I, catalytic domain, N-terminal subdomain"/>
    <property type="match status" value="1"/>
</dbReference>
<dbReference type="PANTHER" id="PTHR47683">
    <property type="entry name" value="PSEUDOURIDINE SYNTHASE FAMILY PROTEIN-RELATED"/>
    <property type="match status" value="1"/>
</dbReference>
<dbReference type="GO" id="GO:0160136">
    <property type="term" value="F:16S rRNA pseudouridine(516) synthase activity"/>
    <property type="evidence" value="ECO:0007669"/>
    <property type="project" value="UniProtKB-EC"/>
</dbReference>
<dbReference type="PANTHER" id="PTHR47683:SF4">
    <property type="entry name" value="PSEUDOURIDINE SYNTHASE"/>
    <property type="match status" value="1"/>
</dbReference>
<dbReference type="RefSeq" id="WP_107492011.1">
    <property type="nucleotide sequence ID" value="NZ_PZKC01000002.1"/>
</dbReference>
<dbReference type="InterPro" id="IPR036986">
    <property type="entry name" value="S4_RNA-bd_sf"/>
</dbReference>
<dbReference type="Proteomes" id="UP000241193">
    <property type="component" value="Unassembled WGS sequence"/>
</dbReference>
<reference evidence="9 10" key="1">
    <citation type="submission" date="2018-03" db="EMBL/GenBank/DDBJ databases">
        <authorList>
            <person name="Keele B.F."/>
        </authorList>
    </citation>
    <scope>NUCLEOTIDE SEQUENCE [LARGE SCALE GENOMIC DNA]</scope>
    <source>
        <strain evidence="9 10">D20</strain>
    </source>
</reference>
<comment type="caution">
    <text evidence="9">The sequence shown here is derived from an EMBL/GenBank/DDBJ whole genome shotgun (WGS) entry which is preliminary data.</text>
</comment>
<dbReference type="OrthoDB" id="9807213at2"/>
<dbReference type="SUPFAM" id="SSF55174">
    <property type="entry name" value="Alpha-L RNA-binding motif"/>
    <property type="match status" value="1"/>
</dbReference>
<dbReference type="InterPro" id="IPR050343">
    <property type="entry name" value="RsuA_PseudoU_synthase"/>
</dbReference>
<dbReference type="Gene3D" id="3.10.290.10">
    <property type="entry name" value="RNA-binding S4 domain"/>
    <property type="match status" value="1"/>
</dbReference>
<proteinExistence type="inferred from homology"/>
<dbReference type="Pfam" id="PF00849">
    <property type="entry name" value="PseudoU_synth_2"/>
    <property type="match status" value="1"/>
</dbReference>
<dbReference type="InterPro" id="IPR042092">
    <property type="entry name" value="PsdUridine_s_RsuA/RluB/E/F_cat"/>
</dbReference>
<dbReference type="InterPro" id="IPR000748">
    <property type="entry name" value="PsdUridine_synth_RsuA/RluB/E/F"/>
</dbReference>
<evidence type="ECO:0000256" key="4">
    <source>
        <dbReference type="ARBA" id="ARBA00036749"/>
    </source>
</evidence>
<dbReference type="GO" id="GO:0005829">
    <property type="term" value="C:cytosol"/>
    <property type="evidence" value="ECO:0007669"/>
    <property type="project" value="UniProtKB-ARBA"/>
</dbReference>